<dbReference type="InterPro" id="IPR050960">
    <property type="entry name" value="AB_hydrolase_4_sf"/>
</dbReference>
<dbReference type="PIRSF" id="PIRSF005211">
    <property type="entry name" value="Ab_hydro_YheT"/>
    <property type="match status" value="1"/>
</dbReference>
<sequence>MLEWLVALCVVIPVVLMWIGSRYLGTKSPLALLQRLWTPRAAEHQSERTRTVELICKPSALANYLLKHCRTFTNYSPCVGWTWRASAFLQSVYETCWPYESPVQFVRDNLQLSDDGLVALDWAVPSYQKRRRTSSHSTSPVLLIIPNSFGKITRNVLKLCETALAHGYLPVVFNRRSHNNTPLTTVRLQQFGDPADLREAVRYIRYRQPAGRLYAVSESSGSGLLLSYLGECGSSSYVTAAVCLSPVFRCQSWFESGLCWPLQWVLVLYQRICLSQDRVLAESLHKDAVFSSCSLRGLEESLFCQTGHVNSVPGAASGTSSSSSGSNTTVSWDVYWERNEPLRDVDEVAIPVLSVCAQDDPVRGDTQSTVPMELFESNPHFFLLLTDLGGHCGFSTQSEVSAAGAFGAVGCAAAPNGATQSSGTNWSHKALLEFFRATTDFFAAEERAKQRAARRRGLGGGASGRIFRHRSVSTCKRVPACSHNIHAIYNWQR</sequence>
<feature type="active site" description="Charge relay system" evidence="10">
    <location>
        <position position="360"/>
    </location>
</feature>
<evidence type="ECO:0000256" key="10">
    <source>
        <dbReference type="PIRSR" id="PIRSR005211-1"/>
    </source>
</evidence>
<feature type="active site" description="Charge relay system" evidence="10">
    <location>
        <position position="219"/>
    </location>
</feature>
<evidence type="ECO:0000256" key="1">
    <source>
        <dbReference type="ARBA" id="ARBA00004613"/>
    </source>
</evidence>
<evidence type="ECO:0000256" key="4">
    <source>
        <dbReference type="ARBA" id="ARBA00022553"/>
    </source>
</evidence>
<comment type="subcellular location">
    <subcellularLocation>
        <location evidence="1">Secreted</location>
    </subcellularLocation>
</comment>
<evidence type="ECO:0000256" key="3">
    <source>
        <dbReference type="ARBA" id="ARBA00022525"/>
    </source>
</evidence>
<keyword evidence="12" id="KW-1185">Reference proteome</keyword>
<keyword evidence="5" id="KW-0732">Signal</keyword>
<keyword evidence="3" id="KW-0964">Secreted</keyword>
<dbReference type="SUPFAM" id="SSF53474">
    <property type="entry name" value="alpha/beta-Hydrolases"/>
    <property type="match status" value="1"/>
</dbReference>
<dbReference type="ESTHER" id="cynse-a0a3p8wul3">
    <property type="family name" value="abh_upf0017"/>
</dbReference>
<dbReference type="Proteomes" id="UP000265120">
    <property type="component" value="Chromosome 4"/>
</dbReference>
<keyword evidence="4" id="KW-0597">Phosphoprotein</keyword>
<dbReference type="OMA" id="FENGLCW"/>
<dbReference type="Ensembl" id="ENSCSET00000028736.1">
    <property type="protein sequence ID" value="ENSCSEP00000028355.1"/>
    <property type="gene ID" value="ENSCSEG00000018134.1"/>
</dbReference>
<organism evidence="11 12">
    <name type="scientific">Cynoglossus semilaevis</name>
    <name type="common">Tongue sole</name>
    <dbReference type="NCBI Taxonomy" id="244447"/>
    <lineage>
        <taxon>Eukaryota</taxon>
        <taxon>Metazoa</taxon>
        <taxon>Chordata</taxon>
        <taxon>Craniata</taxon>
        <taxon>Vertebrata</taxon>
        <taxon>Euteleostomi</taxon>
        <taxon>Actinopterygii</taxon>
        <taxon>Neopterygii</taxon>
        <taxon>Teleostei</taxon>
        <taxon>Neoteleostei</taxon>
        <taxon>Acanthomorphata</taxon>
        <taxon>Carangaria</taxon>
        <taxon>Pleuronectiformes</taxon>
        <taxon>Pleuronectoidei</taxon>
        <taxon>Cynoglossidae</taxon>
        <taxon>Cynoglossinae</taxon>
        <taxon>Cynoglossus</taxon>
    </lineage>
</organism>
<dbReference type="GeneTree" id="ENSGT00950000182902"/>
<proteinExistence type="inferred from homology"/>
<dbReference type="AlphaFoldDB" id="A0A3P8WUL3"/>
<feature type="active site" description="Charge relay system" evidence="10">
    <location>
        <position position="391"/>
    </location>
</feature>
<evidence type="ECO:0000256" key="9">
    <source>
        <dbReference type="ARBA" id="ARBA00082877"/>
    </source>
</evidence>
<reference evidence="11 12" key="1">
    <citation type="journal article" date="2014" name="Nat. Genet.">
        <title>Whole-genome sequence of a flatfish provides insights into ZW sex chromosome evolution and adaptation to a benthic lifestyle.</title>
        <authorList>
            <person name="Chen S."/>
            <person name="Zhang G."/>
            <person name="Shao C."/>
            <person name="Huang Q."/>
            <person name="Liu G."/>
            <person name="Zhang P."/>
            <person name="Song W."/>
            <person name="An N."/>
            <person name="Chalopin D."/>
            <person name="Volff J.N."/>
            <person name="Hong Y."/>
            <person name="Li Q."/>
            <person name="Sha Z."/>
            <person name="Zhou H."/>
            <person name="Xie M."/>
            <person name="Yu Q."/>
            <person name="Liu Y."/>
            <person name="Xiang H."/>
            <person name="Wang N."/>
            <person name="Wu K."/>
            <person name="Yang C."/>
            <person name="Zhou Q."/>
            <person name="Liao X."/>
            <person name="Yang L."/>
            <person name="Hu Q."/>
            <person name="Zhang J."/>
            <person name="Meng L."/>
            <person name="Jin L."/>
            <person name="Tian Y."/>
            <person name="Lian J."/>
            <person name="Yang J."/>
            <person name="Miao G."/>
            <person name="Liu S."/>
            <person name="Liang Z."/>
            <person name="Yan F."/>
            <person name="Li Y."/>
            <person name="Sun B."/>
            <person name="Zhang H."/>
            <person name="Zhang J."/>
            <person name="Zhu Y."/>
            <person name="Du M."/>
            <person name="Zhao Y."/>
            <person name="Schartl M."/>
            <person name="Tang Q."/>
            <person name="Wang J."/>
        </authorList>
    </citation>
    <scope>NUCLEOTIDE SEQUENCE</scope>
</reference>
<dbReference type="GO" id="GO:0005576">
    <property type="term" value="C:extracellular region"/>
    <property type="evidence" value="ECO:0007669"/>
    <property type="project" value="UniProtKB-SubCell"/>
</dbReference>
<comment type="similarity">
    <text evidence="2">Belongs to the AB hydrolase superfamily. AB hydrolase 4 family.</text>
</comment>
<dbReference type="Gene3D" id="3.40.50.1820">
    <property type="entry name" value="alpha/beta hydrolase"/>
    <property type="match status" value="1"/>
</dbReference>
<dbReference type="InParanoid" id="A0A3P8WUL3"/>
<reference evidence="11" key="2">
    <citation type="submission" date="2025-08" db="UniProtKB">
        <authorList>
            <consortium name="Ensembl"/>
        </authorList>
    </citation>
    <scope>IDENTIFICATION</scope>
</reference>
<dbReference type="PANTHER" id="PTHR10794:SF78">
    <property type="entry name" value="ABHYDROLASE DOMAIN-CONTAINING 15A"/>
    <property type="match status" value="1"/>
</dbReference>
<dbReference type="InterPro" id="IPR012020">
    <property type="entry name" value="ABHD4"/>
</dbReference>
<evidence type="ECO:0000313" key="11">
    <source>
        <dbReference type="Ensembl" id="ENSCSEP00000028355.1"/>
    </source>
</evidence>
<accession>A0A3P8WUL3</accession>
<evidence type="ECO:0000313" key="12">
    <source>
        <dbReference type="Proteomes" id="UP000265120"/>
    </source>
</evidence>
<dbReference type="GO" id="GO:0047372">
    <property type="term" value="F:monoacylglycerol lipase activity"/>
    <property type="evidence" value="ECO:0007669"/>
    <property type="project" value="TreeGrafter"/>
</dbReference>
<dbReference type="FunFam" id="3.40.50.1820:FF:000103">
    <property type="entry name" value="Abhydrolase domain-containing 15"/>
    <property type="match status" value="1"/>
</dbReference>
<dbReference type="FunCoup" id="A0A3P8WUL3">
    <property type="interactions" value="344"/>
</dbReference>
<evidence type="ECO:0000256" key="2">
    <source>
        <dbReference type="ARBA" id="ARBA00010884"/>
    </source>
</evidence>
<comment type="subunit">
    <text evidence="7">Interacts with PDE3B; this interaction regulates PDE3B's stability and expression and, thereby, impacts the antilipolytic action of insulin.</text>
</comment>
<evidence type="ECO:0000256" key="7">
    <source>
        <dbReference type="ARBA" id="ARBA00066099"/>
    </source>
</evidence>
<dbReference type="STRING" id="244447.ENSCSEP00000028355"/>
<dbReference type="GO" id="GO:0034338">
    <property type="term" value="F:short-chain carboxylesterase activity"/>
    <property type="evidence" value="ECO:0007669"/>
    <property type="project" value="TreeGrafter"/>
</dbReference>
<reference evidence="11" key="3">
    <citation type="submission" date="2025-09" db="UniProtKB">
        <authorList>
            <consortium name="Ensembl"/>
        </authorList>
    </citation>
    <scope>IDENTIFICATION</scope>
</reference>
<dbReference type="InterPro" id="IPR029058">
    <property type="entry name" value="AB_hydrolase_fold"/>
</dbReference>
<evidence type="ECO:0000256" key="6">
    <source>
        <dbReference type="ARBA" id="ARBA00053358"/>
    </source>
</evidence>
<name>A0A3P8WUL3_CYNSE</name>
<evidence type="ECO:0000256" key="8">
    <source>
        <dbReference type="ARBA" id="ARBA00072863"/>
    </source>
</evidence>
<comment type="function">
    <text evidence="6">May regulate adipocyte lipolysis and liver lipid accumulation.</text>
</comment>
<protein>
    <recommendedName>
        <fullName evidence="8">Protein ABHD15</fullName>
    </recommendedName>
    <alternativeName>
        <fullName evidence="9">Alpha/beta hydrolase domain-containing protein 15</fullName>
    </alternativeName>
</protein>
<evidence type="ECO:0000256" key="5">
    <source>
        <dbReference type="ARBA" id="ARBA00022729"/>
    </source>
</evidence>
<dbReference type="PANTHER" id="PTHR10794">
    <property type="entry name" value="ABHYDROLASE DOMAIN-CONTAINING PROTEIN"/>
    <property type="match status" value="1"/>
</dbReference>